<accession>A0A0C3SD54</accession>
<reference evidence="2 3" key="1">
    <citation type="journal article" date="2014" name="PLoS Genet.">
        <title>Analysis of the Phlebiopsis gigantea genome, transcriptome and secretome provides insight into its pioneer colonization strategies of wood.</title>
        <authorList>
            <person name="Hori C."/>
            <person name="Ishida T."/>
            <person name="Igarashi K."/>
            <person name="Samejima M."/>
            <person name="Suzuki H."/>
            <person name="Master E."/>
            <person name="Ferreira P."/>
            <person name="Ruiz-Duenas F.J."/>
            <person name="Held B."/>
            <person name="Canessa P."/>
            <person name="Larrondo L.F."/>
            <person name="Schmoll M."/>
            <person name="Druzhinina I.S."/>
            <person name="Kubicek C.P."/>
            <person name="Gaskell J.A."/>
            <person name="Kersten P."/>
            <person name="St John F."/>
            <person name="Glasner J."/>
            <person name="Sabat G."/>
            <person name="Splinter BonDurant S."/>
            <person name="Syed K."/>
            <person name="Yadav J."/>
            <person name="Mgbeahuruike A.C."/>
            <person name="Kovalchuk A."/>
            <person name="Asiegbu F.O."/>
            <person name="Lackner G."/>
            <person name="Hoffmeister D."/>
            <person name="Rencoret J."/>
            <person name="Gutierrez A."/>
            <person name="Sun H."/>
            <person name="Lindquist E."/>
            <person name="Barry K."/>
            <person name="Riley R."/>
            <person name="Grigoriev I.V."/>
            <person name="Henrissat B."/>
            <person name="Kues U."/>
            <person name="Berka R.M."/>
            <person name="Martinez A.T."/>
            <person name="Covert S.F."/>
            <person name="Blanchette R.A."/>
            <person name="Cullen D."/>
        </authorList>
    </citation>
    <scope>NUCLEOTIDE SEQUENCE [LARGE SCALE GENOMIC DNA]</scope>
    <source>
        <strain evidence="2 3">11061_1 CR5-6</strain>
    </source>
</reference>
<feature type="compositionally biased region" description="Polar residues" evidence="1">
    <location>
        <begin position="1"/>
        <end position="14"/>
    </location>
</feature>
<organism evidence="2 3">
    <name type="scientific">Phlebiopsis gigantea (strain 11061_1 CR5-6)</name>
    <name type="common">White-rot fungus</name>
    <name type="synonym">Peniophora gigantea</name>
    <dbReference type="NCBI Taxonomy" id="745531"/>
    <lineage>
        <taxon>Eukaryota</taxon>
        <taxon>Fungi</taxon>
        <taxon>Dikarya</taxon>
        <taxon>Basidiomycota</taxon>
        <taxon>Agaricomycotina</taxon>
        <taxon>Agaricomycetes</taxon>
        <taxon>Polyporales</taxon>
        <taxon>Phanerochaetaceae</taxon>
        <taxon>Phlebiopsis</taxon>
    </lineage>
</organism>
<dbReference type="AlphaFoldDB" id="A0A0C3SD54"/>
<dbReference type="Proteomes" id="UP000053257">
    <property type="component" value="Unassembled WGS sequence"/>
</dbReference>
<gene>
    <name evidence="2" type="ORF">PHLGIDRAFT_335248</name>
</gene>
<name>A0A0C3SD54_PHLG1</name>
<evidence type="ECO:0000313" key="3">
    <source>
        <dbReference type="Proteomes" id="UP000053257"/>
    </source>
</evidence>
<dbReference type="EMBL" id="KN840467">
    <property type="protein sequence ID" value="KIP09380.1"/>
    <property type="molecule type" value="Genomic_DNA"/>
</dbReference>
<protein>
    <submittedName>
        <fullName evidence="2">Uncharacterized protein</fullName>
    </submittedName>
</protein>
<evidence type="ECO:0000313" key="2">
    <source>
        <dbReference type="EMBL" id="KIP09380.1"/>
    </source>
</evidence>
<proteinExistence type="predicted"/>
<keyword evidence="3" id="KW-1185">Reference proteome</keyword>
<dbReference type="HOGENOM" id="CLU_1310534_0_0_1"/>
<sequence>MKTTSELRSGSRVQHVQEMRRHASRFKEHGVSPPPIVVTEAAGSDAGPKVKARPPPVHARTLPNMRKPSISTSIVMSSPNRQVPSRNAGYLHPFSAFERYFSFNGAMGSVHQRSCPASPVNRSMTSGRTGGRAPELKLDTRCHDMDYDYIEIAMEVAEETARICDSPLPIPTDVPLVHSACWTNAGRQSSSPETLFSVLPTLASPRSVRA</sequence>
<feature type="region of interest" description="Disordered" evidence="1">
    <location>
        <begin position="114"/>
        <end position="133"/>
    </location>
</feature>
<evidence type="ECO:0000256" key="1">
    <source>
        <dbReference type="SAM" id="MobiDB-lite"/>
    </source>
</evidence>
<feature type="compositionally biased region" description="Basic and acidic residues" evidence="1">
    <location>
        <begin position="15"/>
        <end position="30"/>
    </location>
</feature>
<feature type="region of interest" description="Disordered" evidence="1">
    <location>
        <begin position="1"/>
        <end position="64"/>
    </location>
</feature>